<evidence type="ECO:0000313" key="2">
    <source>
        <dbReference type="Proteomes" id="UP000095281"/>
    </source>
</evidence>
<evidence type="ECO:0000256" key="1">
    <source>
        <dbReference type="SAM" id="Phobius"/>
    </source>
</evidence>
<dbReference type="WBParaSite" id="MhA1_Contig437.frz3.gene9">
    <property type="protein sequence ID" value="MhA1_Contig437.frz3.gene9"/>
    <property type="gene ID" value="MhA1_Contig437.frz3.gene9"/>
</dbReference>
<keyword evidence="1" id="KW-0472">Membrane</keyword>
<accession>A0A1I8BQM3</accession>
<name>A0A1I8BQM3_MELHA</name>
<protein>
    <submittedName>
        <fullName evidence="3">Uncharacterized protein</fullName>
    </submittedName>
</protein>
<evidence type="ECO:0000313" key="3">
    <source>
        <dbReference type="WBParaSite" id="MhA1_Contig437.frz3.gene9"/>
    </source>
</evidence>
<dbReference type="AlphaFoldDB" id="A0A1I8BQM3"/>
<feature type="transmembrane region" description="Helical" evidence="1">
    <location>
        <begin position="12"/>
        <end position="29"/>
    </location>
</feature>
<keyword evidence="1" id="KW-1133">Transmembrane helix</keyword>
<organism evidence="2 3">
    <name type="scientific">Meloidogyne hapla</name>
    <name type="common">Root-knot nematode worm</name>
    <dbReference type="NCBI Taxonomy" id="6305"/>
    <lineage>
        <taxon>Eukaryota</taxon>
        <taxon>Metazoa</taxon>
        <taxon>Ecdysozoa</taxon>
        <taxon>Nematoda</taxon>
        <taxon>Chromadorea</taxon>
        <taxon>Rhabditida</taxon>
        <taxon>Tylenchina</taxon>
        <taxon>Tylenchomorpha</taxon>
        <taxon>Tylenchoidea</taxon>
        <taxon>Meloidogynidae</taxon>
        <taxon>Meloidogyninae</taxon>
        <taxon>Meloidogyne</taxon>
    </lineage>
</organism>
<proteinExistence type="predicted"/>
<sequence length="130" mass="15002">MFSAFQRPLPYSYTILIVTCFCCMANIKFTDGTTRNKRSPPTLGGEFVKRLVTIPMVAGGVALTDKFKGEKRAKQVEGMKNESKKDMSNFYKIYAKRLANRKLHKQVGINPQFWKKIAKNEEEKKMKKEE</sequence>
<reference evidence="3" key="1">
    <citation type="submission" date="2016-11" db="UniProtKB">
        <authorList>
            <consortium name="WormBaseParasite"/>
        </authorList>
    </citation>
    <scope>IDENTIFICATION</scope>
</reference>
<keyword evidence="1" id="KW-0812">Transmembrane</keyword>
<dbReference type="Proteomes" id="UP000095281">
    <property type="component" value="Unplaced"/>
</dbReference>
<keyword evidence="2" id="KW-1185">Reference proteome</keyword>